<evidence type="ECO:0000313" key="1">
    <source>
        <dbReference type="EMBL" id="MDE8650550.1"/>
    </source>
</evidence>
<reference evidence="1 2" key="1">
    <citation type="submission" date="2023-03" db="EMBL/GenBank/DDBJ databases">
        <title>NovoSphingobium album sp. nov. isolated from polycyclic aromatic hydrocarbons- and heavy-metal polluted soil.</title>
        <authorList>
            <person name="Liu Z."/>
            <person name="Wang K."/>
        </authorList>
    </citation>
    <scope>NUCLEOTIDE SEQUENCE [LARGE SCALE GENOMIC DNA]</scope>
    <source>
        <strain evidence="1 2">H3SJ31-1</strain>
    </source>
</reference>
<accession>A0ABT5WKH5</accession>
<dbReference type="RefSeq" id="WP_275226640.1">
    <property type="nucleotide sequence ID" value="NZ_JARESE010000006.1"/>
</dbReference>
<gene>
    <name evidence="1" type="ORF">PYV00_02320</name>
</gene>
<proteinExistence type="predicted"/>
<protein>
    <recommendedName>
        <fullName evidence="3">UTRA domain-containing protein</fullName>
    </recommendedName>
</protein>
<keyword evidence="2" id="KW-1185">Reference proteome</keyword>
<sequence length="68" mass="7767">MVTLMPLEGISRKRRILCSRENALRVAARLFDIHMQPVSIVRTGDPFQPYRITTAPVRGDQVELEMVS</sequence>
<dbReference type="EMBL" id="JARESE010000006">
    <property type="protein sequence ID" value="MDE8650550.1"/>
    <property type="molecule type" value="Genomic_DNA"/>
</dbReference>
<evidence type="ECO:0008006" key="3">
    <source>
        <dbReference type="Google" id="ProtNLM"/>
    </source>
</evidence>
<name>A0ABT5WKH5_9SPHN</name>
<evidence type="ECO:0000313" key="2">
    <source>
        <dbReference type="Proteomes" id="UP001216253"/>
    </source>
</evidence>
<comment type="caution">
    <text evidence="1">The sequence shown here is derived from an EMBL/GenBank/DDBJ whole genome shotgun (WGS) entry which is preliminary data.</text>
</comment>
<dbReference type="Proteomes" id="UP001216253">
    <property type="component" value="Unassembled WGS sequence"/>
</dbReference>
<organism evidence="1 2">
    <name type="scientific">Novosphingobium album</name>
    <name type="common">ex Liu et al. 2023</name>
    <dbReference type="NCBI Taxonomy" id="3031130"/>
    <lineage>
        <taxon>Bacteria</taxon>
        <taxon>Pseudomonadati</taxon>
        <taxon>Pseudomonadota</taxon>
        <taxon>Alphaproteobacteria</taxon>
        <taxon>Sphingomonadales</taxon>
        <taxon>Sphingomonadaceae</taxon>
        <taxon>Novosphingobium</taxon>
    </lineage>
</organism>